<feature type="transmembrane region" description="Helical" evidence="2">
    <location>
        <begin position="250"/>
        <end position="274"/>
    </location>
</feature>
<gene>
    <name evidence="4" type="ORF">P8C59_007223</name>
</gene>
<evidence type="ECO:0000256" key="2">
    <source>
        <dbReference type="SAM" id="Phobius"/>
    </source>
</evidence>
<keyword evidence="5" id="KW-1185">Reference proteome</keyword>
<keyword evidence="2" id="KW-0812">Transmembrane</keyword>
<organism evidence="4 5">
    <name type="scientific">Phyllachora maydis</name>
    <dbReference type="NCBI Taxonomy" id="1825666"/>
    <lineage>
        <taxon>Eukaryota</taxon>
        <taxon>Fungi</taxon>
        <taxon>Dikarya</taxon>
        <taxon>Ascomycota</taxon>
        <taxon>Pezizomycotina</taxon>
        <taxon>Sordariomycetes</taxon>
        <taxon>Sordariomycetidae</taxon>
        <taxon>Phyllachorales</taxon>
        <taxon>Phyllachoraceae</taxon>
        <taxon>Phyllachora</taxon>
    </lineage>
</organism>
<evidence type="ECO:0000313" key="5">
    <source>
        <dbReference type="Proteomes" id="UP001217918"/>
    </source>
</evidence>
<feature type="region of interest" description="Disordered" evidence="1">
    <location>
        <begin position="172"/>
        <end position="248"/>
    </location>
</feature>
<dbReference type="AlphaFoldDB" id="A0AAD9I9U0"/>
<feature type="chain" id="PRO_5041956802" evidence="3">
    <location>
        <begin position="40"/>
        <end position="528"/>
    </location>
</feature>
<dbReference type="EMBL" id="JAQQPM010000006">
    <property type="protein sequence ID" value="KAK2072897.1"/>
    <property type="molecule type" value="Genomic_DNA"/>
</dbReference>
<keyword evidence="2" id="KW-1133">Transmembrane helix</keyword>
<proteinExistence type="predicted"/>
<evidence type="ECO:0000256" key="3">
    <source>
        <dbReference type="SAM" id="SignalP"/>
    </source>
</evidence>
<keyword evidence="2" id="KW-0472">Membrane</keyword>
<name>A0AAD9I9U0_9PEZI</name>
<keyword evidence="3" id="KW-0732">Signal</keyword>
<accession>A0AAD9I9U0</accession>
<protein>
    <submittedName>
        <fullName evidence="4">Uncharacterized protein</fullName>
    </submittedName>
</protein>
<reference evidence="4" key="1">
    <citation type="journal article" date="2023" name="Mol. Plant Microbe Interact.">
        <title>Elucidating the Obligate Nature and Biological Capacity of an Invasive Fungal Corn Pathogen.</title>
        <authorList>
            <person name="MacCready J.S."/>
            <person name="Roggenkamp E.M."/>
            <person name="Gdanetz K."/>
            <person name="Chilvers M.I."/>
        </authorList>
    </citation>
    <scope>NUCLEOTIDE SEQUENCE</scope>
    <source>
        <strain evidence="4">PM02</strain>
    </source>
</reference>
<feature type="signal peptide" evidence="3">
    <location>
        <begin position="1"/>
        <end position="39"/>
    </location>
</feature>
<evidence type="ECO:0000256" key="1">
    <source>
        <dbReference type="SAM" id="MobiDB-lite"/>
    </source>
</evidence>
<sequence>MKSKMRSWSPKSTPKPRRWATSMEPFFLALALCAATGSASHYTQLTDGGLGIKDVVKPAAAAAAAEATCPAGSAQCSSGAFPSNFCCPTGDNCLSLAAQTTILCCPGGGGCNLIVPVSCDLSLQNATTYPDAPIKTTFMGTSSAQLPHCGDGRCCPWGYACSDDNNQCQLQSDQSVPPPGFSASPAPAASPTASSSPTTTSATHSSKPPSSSTGTKSSASSASASPSRSTSASADTSPADSEDDSSGPGAGAIAGGVIGALSAVGALAGVMYFFNRGQSKKNGGSGGEKGLLRQTSSFGNIISAPIAPRNSTLRTDFGRKPPSRPITPADATAAAAASAPAASRFETSGDRPPPSRSHTPVPLRNPFDDGTPSLAASSRRSSRDTLDLHPLTAMYRLSGDDGHGYGQASAFDRTRRGGGGGLSAPPAHPPVPPVPMGRTLTPQRAREPSEVSINVFAEPDMLDRGGFSPESPESPEGRRPLTAGTTFSGILKMTGLEGVGHEVPFVPADAYAKMPAGPQEKGKGNQRR</sequence>
<feature type="region of interest" description="Disordered" evidence="1">
    <location>
        <begin position="460"/>
        <end position="483"/>
    </location>
</feature>
<feature type="compositionally biased region" description="Low complexity" evidence="1">
    <location>
        <begin position="327"/>
        <end position="343"/>
    </location>
</feature>
<feature type="compositionally biased region" description="Low complexity" evidence="1">
    <location>
        <begin position="181"/>
        <end position="239"/>
    </location>
</feature>
<dbReference type="Proteomes" id="UP001217918">
    <property type="component" value="Unassembled WGS sequence"/>
</dbReference>
<feature type="region of interest" description="Disordered" evidence="1">
    <location>
        <begin position="302"/>
        <end position="434"/>
    </location>
</feature>
<evidence type="ECO:0000313" key="4">
    <source>
        <dbReference type="EMBL" id="KAK2072897.1"/>
    </source>
</evidence>
<comment type="caution">
    <text evidence="4">The sequence shown here is derived from an EMBL/GenBank/DDBJ whole genome shotgun (WGS) entry which is preliminary data.</text>
</comment>